<gene>
    <name evidence="3" type="ORF">GS597_00980</name>
</gene>
<sequence length="160" mass="17475">MLKTILMGTTLTAALWGIPAQAQMQPSPEATPETTEATPLEASELRAFAVSLRDIARLQQAAQQEMADAIQEQGLNPQEFQQIQAAVQANESVPSAQSDQYNQAVSELQGIQQAAEVQMGQILEVNALDMPRFNELLTQYQADPSLQAQVQEVLQQEPAQ</sequence>
<keyword evidence="4" id="KW-1185">Reference proteome</keyword>
<feature type="signal peptide" evidence="1">
    <location>
        <begin position="1"/>
        <end position="22"/>
    </location>
</feature>
<evidence type="ECO:0000313" key="3">
    <source>
        <dbReference type="EMBL" id="NCJ05112.1"/>
    </source>
</evidence>
<dbReference type="Pfam" id="PF13767">
    <property type="entry name" value="DUF4168"/>
    <property type="match status" value="2"/>
</dbReference>
<comment type="caution">
    <text evidence="3">The sequence shown here is derived from an EMBL/GenBank/DDBJ whole genome shotgun (WGS) entry which is preliminary data.</text>
</comment>
<feature type="chain" id="PRO_5035439093" evidence="1">
    <location>
        <begin position="23"/>
        <end position="160"/>
    </location>
</feature>
<feature type="domain" description="DUF4168" evidence="2">
    <location>
        <begin position="96"/>
        <end position="150"/>
    </location>
</feature>
<organism evidence="3 4">
    <name type="scientific">Petrachloros mirabilis ULC683</name>
    <dbReference type="NCBI Taxonomy" id="2781853"/>
    <lineage>
        <taxon>Bacteria</taxon>
        <taxon>Bacillati</taxon>
        <taxon>Cyanobacteriota</taxon>
        <taxon>Cyanophyceae</taxon>
        <taxon>Synechococcales</taxon>
        <taxon>Petrachlorosaceae</taxon>
        <taxon>Petrachloros</taxon>
        <taxon>Petrachloros mirabilis</taxon>
    </lineage>
</organism>
<evidence type="ECO:0000256" key="1">
    <source>
        <dbReference type="SAM" id="SignalP"/>
    </source>
</evidence>
<reference evidence="3" key="1">
    <citation type="submission" date="2019-12" db="EMBL/GenBank/DDBJ databases">
        <title>High-Quality draft genome sequences of three cyanobacteria isolated from the limestone walls of the Old Cathedral of Coimbra.</title>
        <authorList>
            <person name="Tiago I."/>
            <person name="Soares F."/>
            <person name="Portugal A."/>
        </authorList>
    </citation>
    <scope>NUCLEOTIDE SEQUENCE [LARGE SCALE GENOMIC DNA]</scope>
    <source>
        <strain evidence="3">C</strain>
    </source>
</reference>
<proteinExistence type="predicted"/>
<dbReference type="AlphaFoldDB" id="A0A8K1ZVZ2"/>
<keyword evidence="1" id="KW-0732">Signal</keyword>
<protein>
    <submittedName>
        <fullName evidence="3">DUF4168 domain-containing protein</fullName>
    </submittedName>
</protein>
<dbReference type="Proteomes" id="UP000607397">
    <property type="component" value="Unassembled WGS sequence"/>
</dbReference>
<dbReference type="RefSeq" id="WP_161823597.1">
    <property type="nucleotide sequence ID" value="NZ_WVIC01000002.1"/>
</dbReference>
<evidence type="ECO:0000259" key="2">
    <source>
        <dbReference type="Pfam" id="PF13767"/>
    </source>
</evidence>
<dbReference type="EMBL" id="WVIC01000002">
    <property type="protein sequence ID" value="NCJ05112.1"/>
    <property type="molecule type" value="Genomic_DNA"/>
</dbReference>
<accession>A0A8K1ZVZ2</accession>
<feature type="domain" description="DUF4168" evidence="2">
    <location>
        <begin position="47"/>
        <end position="92"/>
    </location>
</feature>
<name>A0A8K1ZVZ2_9CYAN</name>
<evidence type="ECO:0000313" key="4">
    <source>
        <dbReference type="Proteomes" id="UP000607397"/>
    </source>
</evidence>
<dbReference type="InterPro" id="IPR025433">
    <property type="entry name" value="DUF4168"/>
</dbReference>